<reference evidence="1" key="2">
    <citation type="submission" date="2020-11" db="EMBL/GenBank/DDBJ databases">
        <authorList>
            <person name="McCartney M.A."/>
            <person name="Auch B."/>
            <person name="Kono T."/>
            <person name="Mallez S."/>
            <person name="Becker A."/>
            <person name="Gohl D.M."/>
            <person name="Silverstein K.A.T."/>
            <person name="Koren S."/>
            <person name="Bechman K.B."/>
            <person name="Herman A."/>
            <person name="Abrahante J.E."/>
            <person name="Garbe J."/>
        </authorList>
    </citation>
    <scope>NUCLEOTIDE SEQUENCE</scope>
    <source>
        <strain evidence="1">Duluth1</strain>
        <tissue evidence="1">Whole animal</tissue>
    </source>
</reference>
<evidence type="ECO:0000313" key="1">
    <source>
        <dbReference type="EMBL" id="KAH3728100.1"/>
    </source>
</evidence>
<keyword evidence="2" id="KW-1185">Reference proteome</keyword>
<evidence type="ECO:0000313" key="2">
    <source>
        <dbReference type="Proteomes" id="UP000828390"/>
    </source>
</evidence>
<gene>
    <name evidence="1" type="ORF">DPMN_054047</name>
</gene>
<dbReference type="AlphaFoldDB" id="A0A9D4CMI0"/>
<name>A0A9D4CMI0_DREPO</name>
<comment type="caution">
    <text evidence="1">The sequence shown here is derived from an EMBL/GenBank/DDBJ whole genome shotgun (WGS) entry which is preliminary data.</text>
</comment>
<organism evidence="1 2">
    <name type="scientific">Dreissena polymorpha</name>
    <name type="common">Zebra mussel</name>
    <name type="synonym">Mytilus polymorpha</name>
    <dbReference type="NCBI Taxonomy" id="45954"/>
    <lineage>
        <taxon>Eukaryota</taxon>
        <taxon>Metazoa</taxon>
        <taxon>Spiralia</taxon>
        <taxon>Lophotrochozoa</taxon>
        <taxon>Mollusca</taxon>
        <taxon>Bivalvia</taxon>
        <taxon>Autobranchia</taxon>
        <taxon>Heteroconchia</taxon>
        <taxon>Euheterodonta</taxon>
        <taxon>Imparidentia</taxon>
        <taxon>Neoheterodontei</taxon>
        <taxon>Myida</taxon>
        <taxon>Dreissenoidea</taxon>
        <taxon>Dreissenidae</taxon>
        <taxon>Dreissena</taxon>
    </lineage>
</organism>
<protein>
    <submittedName>
        <fullName evidence="1">Uncharacterized protein</fullName>
    </submittedName>
</protein>
<dbReference type="Proteomes" id="UP000828390">
    <property type="component" value="Unassembled WGS sequence"/>
</dbReference>
<sequence>MKTPGLECVPVFRIAECTCTPESLSLSRNMLFIFVRTFSPEFSGISQITVLQELPLVSELSLFTMDSCRVSNVLLIFSRSFVTSVLKYPILSSTSFRSRLNSEVNHLSINWTSLSDSYFSRRVSNWSIRSPNVFWLMFTEFTN</sequence>
<proteinExistence type="predicted"/>
<accession>A0A9D4CMI0</accession>
<reference evidence="1" key="1">
    <citation type="journal article" date="2019" name="bioRxiv">
        <title>The Genome of the Zebra Mussel, Dreissena polymorpha: A Resource for Invasive Species Research.</title>
        <authorList>
            <person name="McCartney M.A."/>
            <person name="Auch B."/>
            <person name="Kono T."/>
            <person name="Mallez S."/>
            <person name="Zhang Y."/>
            <person name="Obille A."/>
            <person name="Becker A."/>
            <person name="Abrahante J.E."/>
            <person name="Garbe J."/>
            <person name="Badalamenti J.P."/>
            <person name="Herman A."/>
            <person name="Mangelson H."/>
            <person name="Liachko I."/>
            <person name="Sullivan S."/>
            <person name="Sone E.D."/>
            <person name="Koren S."/>
            <person name="Silverstein K.A.T."/>
            <person name="Beckman K.B."/>
            <person name="Gohl D.M."/>
        </authorList>
    </citation>
    <scope>NUCLEOTIDE SEQUENCE</scope>
    <source>
        <strain evidence="1">Duluth1</strain>
        <tissue evidence="1">Whole animal</tissue>
    </source>
</reference>
<dbReference type="EMBL" id="JAIWYP010000012">
    <property type="protein sequence ID" value="KAH3728100.1"/>
    <property type="molecule type" value="Genomic_DNA"/>
</dbReference>